<comment type="caution">
    <text evidence="1">The sequence shown here is derived from an EMBL/GenBank/DDBJ whole genome shotgun (WGS) entry which is preliminary data.</text>
</comment>
<dbReference type="EMBL" id="WNCL01000042">
    <property type="protein sequence ID" value="MTU44038.1"/>
    <property type="molecule type" value="Genomic_DNA"/>
</dbReference>
<dbReference type="GeneID" id="43348054"/>
<gene>
    <name evidence="1" type="ORF">GMD42_10590</name>
</gene>
<evidence type="ECO:0000313" key="1">
    <source>
        <dbReference type="EMBL" id="MTU44038.1"/>
    </source>
</evidence>
<protein>
    <submittedName>
        <fullName evidence="1">Carboxymethylenebutenolidase</fullName>
    </submittedName>
</protein>
<organism evidence="1 2">
    <name type="scientific">Parasutterella excrementihominis</name>
    <dbReference type="NCBI Taxonomy" id="487175"/>
    <lineage>
        <taxon>Bacteria</taxon>
        <taxon>Pseudomonadati</taxon>
        <taxon>Pseudomonadota</taxon>
        <taxon>Betaproteobacteria</taxon>
        <taxon>Burkholderiales</taxon>
        <taxon>Sutterellaceae</taxon>
        <taxon>Parasutterella</taxon>
    </lineage>
</organism>
<dbReference type="Proteomes" id="UP000462362">
    <property type="component" value="Unassembled WGS sequence"/>
</dbReference>
<dbReference type="AlphaFoldDB" id="A0A6I3S525"/>
<accession>A0A6I3S525</accession>
<dbReference type="RefSeq" id="WP_008811337.1">
    <property type="nucleotide sequence ID" value="NZ_CAJUON010000001.1"/>
</dbReference>
<sequence length="284" mass="31457">MNCLSKLNTKTFVAASLLAGAGVTFASVGIAKGYNLSPLETYIIESFAQEQIDGFINSGATTLFESPKIFYITPRALARQVKTDLSGAQKKYLGNYGIVKSFVSKTNKDKTRVQFDIPKPDYTLDLHLAKNADPDLAKEVSPGERHGFYCQITSVDKSSAVLSGCLPLRQFASLKRKQIEALIHRYLAGEKVLDPNLPTYAMMAYMAVVSARLLPRDSVCRRTVEDEIIFTDADRRLCNQEVADLWQRADSNPKFDKTMDNVVEELTKHGVDVSMINQAASSLD</sequence>
<name>A0A6I3S525_9BURK</name>
<evidence type="ECO:0000313" key="2">
    <source>
        <dbReference type="Proteomes" id="UP000462362"/>
    </source>
</evidence>
<proteinExistence type="predicted"/>
<reference evidence="1 2" key="1">
    <citation type="journal article" date="2019" name="Nat. Med.">
        <title>A library of human gut bacterial isolates paired with longitudinal multiomics data enables mechanistic microbiome research.</title>
        <authorList>
            <person name="Poyet M."/>
            <person name="Groussin M."/>
            <person name="Gibbons S.M."/>
            <person name="Avila-Pacheco J."/>
            <person name="Jiang X."/>
            <person name="Kearney S.M."/>
            <person name="Perrotta A.R."/>
            <person name="Berdy B."/>
            <person name="Zhao S."/>
            <person name="Lieberman T.D."/>
            <person name="Swanson P.K."/>
            <person name="Smith M."/>
            <person name="Roesemann S."/>
            <person name="Alexander J.E."/>
            <person name="Rich S.A."/>
            <person name="Livny J."/>
            <person name="Vlamakis H."/>
            <person name="Clish C."/>
            <person name="Bullock K."/>
            <person name="Deik A."/>
            <person name="Scott J."/>
            <person name="Pierce K.A."/>
            <person name="Xavier R.J."/>
            <person name="Alm E.J."/>
        </authorList>
    </citation>
    <scope>NUCLEOTIDE SEQUENCE [LARGE SCALE GENOMIC DNA]</scope>
    <source>
        <strain evidence="1 2">BIOML-A2</strain>
    </source>
</reference>